<feature type="binding site" evidence="11">
    <location>
        <position position="87"/>
    </location>
    <ligand>
        <name>S-adenosyl-L-methionine</name>
        <dbReference type="ChEBI" id="CHEBI:59789"/>
    </ligand>
</feature>
<dbReference type="InterPro" id="IPR002877">
    <property type="entry name" value="RNA_MeTrfase_FtsJ_dom"/>
</dbReference>
<evidence type="ECO:0000256" key="10">
    <source>
        <dbReference type="ARBA" id="ARBA00048970"/>
    </source>
</evidence>
<evidence type="ECO:0000256" key="8">
    <source>
        <dbReference type="ARBA" id="ARBA00041995"/>
    </source>
</evidence>
<proteinExistence type="inferred from homology"/>
<dbReference type="InterPro" id="IPR050082">
    <property type="entry name" value="RNA_methyltr_RlmE"/>
</dbReference>
<dbReference type="InterPro" id="IPR029063">
    <property type="entry name" value="SAM-dependent_MTases_sf"/>
</dbReference>
<comment type="catalytic activity">
    <reaction evidence="10 11">
        <text>uridine(2552) in 23S rRNA + S-adenosyl-L-methionine = 2'-O-methyluridine(2552) in 23S rRNA + S-adenosyl-L-homocysteine + H(+)</text>
        <dbReference type="Rhea" id="RHEA:42720"/>
        <dbReference type="Rhea" id="RHEA-COMP:10202"/>
        <dbReference type="Rhea" id="RHEA-COMP:10203"/>
        <dbReference type="ChEBI" id="CHEBI:15378"/>
        <dbReference type="ChEBI" id="CHEBI:57856"/>
        <dbReference type="ChEBI" id="CHEBI:59789"/>
        <dbReference type="ChEBI" id="CHEBI:65315"/>
        <dbReference type="ChEBI" id="CHEBI:74478"/>
        <dbReference type="EC" id="2.1.1.166"/>
    </reaction>
</comment>
<comment type="subcellular location">
    <subcellularLocation>
        <location evidence="11">Cytoplasm</location>
    </subcellularLocation>
</comment>
<reference evidence="14" key="1">
    <citation type="submission" date="2021-04" db="EMBL/GenBank/DDBJ databases">
        <authorList>
            <person name="Hornung B."/>
        </authorList>
    </citation>
    <scope>NUCLEOTIDE SEQUENCE</scope>
    <source>
        <strain evidence="14">G5G6</strain>
    </source>
</reference>
<dbReference type="PANTHER" id="PTHR10920">
    <property type="entry name" value="RIBOSOMAL RNA METHYLTRANSFERASE"/>
    <property type="match status" value="1"/>
</dbReference>
<protein>
    <recommendedName>
        <fullName evidence="7 11">Ribosomal RNA large subunit methyltransferase E</fullName>
        <ecNumber evidence="6 11">2.1.1.166</ecNumber>
    </recommendedName>
    <alternativeName>
        <fullName evidence="9 11">23S rRNA Um2552 methyltransferase</fullName>
    </alternativeName>
    <alternativeName>
        <fullName evidence="8 11">rRNA (uridine-2'-O-)-methyltransferase</fullName>
    </alternativeName>
</protein>
<organism evidence="14 15">
    <name type="scientific">Georgfuchsia toluolica</name>
    <dbReference type="NCBI Taxonomy" id="424218"/>
    <lineage>
        <taxon>Bacteria</taxon>
        <taxon>Pseudomonadati</taxon>
        <taxon>Pseudomonadota</taxon>
        <taxon>Betaproteobacteria</taxon>
        <taxon>Nitrosomonadales</taxon>
        <taxon>Sterolibacteriaceae</taxon>
        <taxon>Georgfuchsia</taxon>
    </lineage>
</organism>
<feature type="binding site" evidence="11">
    <location>
        <position position="67"/>
    </location>
    <ligand>
        <name>S-adenosyl-L-methionine</name>
        <dbReference type="ChEBI" id="CHEBI:59789"/>
    </ligand>
</feature>
<dbReference type="PIRSF" id="PIRSF005461">
    <property type="entry name" value="23S_rRNA_mtase"/>
    <property type="match status" value="1"/>
</dbReference>
<evidence type="ECO:0000313" key="14">
    <source>
        <dbReference type="EMBL" id="CAG4883146.1"/>
    </source>
</evidence>
<dbReference type="EMBL" id="CAJQUM010000001">
    <property type="protein sequence ID" value="CAG4883146.1"/>
    <property type="molecule type" value="Genomic_DNA"/>
</dbReference>
<feature type="binding site" evidence="11">
    <location>
        <position position="69"/>
    </location>
    <ligand>
        <name>S-adenosyl-L-methionine</name>
        <dbReference type="ChEBI" id="CHEBI:59789"/>
    </ligand>
</feature>
<dbReference type="GO" id="GO:0005737">
    <property type="term" value="C:cytoplasm"/>
    <property type="evidence" value="ECO:0007669"/>
    <property type="project" value="UniProtKB-SubCell"/>
</dbReference>
<evidence type="ECO:0000256" key="6">
    <source>
        <dbReference type="ARBA" id="ARBA00038861"/>
    </source>
</evidence>
<evidence type="ECO:0000256" key="4">
    <source>
        <dbReference type="ARBA" id="ARBA00022691"/>
    </source>
</evidence>
<comment type="function">
    <text evidence="5 11">Specifically methylates the uridine in position 2552 of 23S rRNA at the 2'-O position of the ribose in the fully assembled 50S ribosomal subunit.</text>
</comment>
<feature type="binding site" evidence="11">
    <location>
        <position position="128"/>
    </location>
    <ligand>
        <name>S-adenosyl-L-methionine</name>
        <dbReference type="ChEBI" id="CHEBI:59789"/>
    </ligand>
</feature>
<evidence type="ECO:0000256" key="5">
    <source>
        <dbReference type="ARBA" id="ARBA00037569"/>
    </source>
</evidence>
<keyword evidence="1 11" id="KW-0698">rRNA processing</keyword>
<dbReference type="HAMAP" id="MF_01547">
    <property type="entry name" value="RNA_methyltr_E"/>
    <property type="match status" value="1"/>
</dbReference>
<dbReference type="Pfam" id="PF01728">
    <property type="entry name" value="FtsJ"/>
    <property type="match status" value="1"/>
</dbReference>
<keyword evidence="11" id="KW-0963">Cytoplasm</keyword>
<evidence type="ECO:0000256" key="7">
    <source>
        <dbReference type="ARBA" id="ARBA00041129"/>
    </source>
</evidence>
<feature type="domain" description="Ribosomal RNA methyltransferase FtsJ" evidence="13">
    <location>
        <begin position="35"/>
        <end position="211"/>
    </location>
</feature>
<keyword evidence="15" id="KW-1185">Reference proteome</keyword>
<dbReference type="AlphaFoldDB" id="A0A916J663"/>
<feature type="active site" description="Proton acceptor" evidence="11 12">
    <location>
        <position position="168"/>
    </location>
</feature>
<dbReference type="PANTHER" id="PTHR10920:SF18">
    <property type="entry name" value="RRNA METHYLTRANSFERASE 2, MITOCHONDRIAL"/>
    <property type="match status" value="1"/>
</dbReference>
<feature type="binding site" evidence="11">
    <location>
        <position position="103"/>
    </location>
    <ligand>
        <name>S-adenosyl-L-methionine</name>
        <dbReference type="ChEBI" id="CHEBI:59789"/>
    </ligand>
</feature>
<dbReference type="InterPro" id="IPR015507">
    <property type="entry name" value="rRNA-MeTfrase_E"/>
</dbReference>
<keyword evidence="4 11" id="KW-0949">S-adenosyl-L-methionine</keyword>
<name>A0A916J663_9PROT</name>
<dbReference type="Proteomes" id="UP000742786">
    <property type="component" value="Unassembled WGS sequence"/>
</dbReference>
<dbReference type="FunFam" id="3.40.50.150:FF:000005">
    <property type="entry name" value="Ribosomal RNA large subunit methyltransferase E"/>
    <property type="match status" value="1"/>
</dbReference>
<evidence type="ECO:0000256" key="12">
    <source>
        <dbReference type="PIRSR" id="PIRSR005461-1"/>
    </source>
</evidence>
<comment type="caution">
    <text evidence="14">The sequence shown here is derived from an EMBL/GenBank/DDBJ whole genome shotgun (WGS) entry which is preliminary data.</text>
</comment>
<evidence type="ECO:0000259" key="13">
    <source>
        <dbReference type="Pfam" id="PF01728"/>
    </source>
</evidence>
<evidence type="ECO:0000313" key="15">
    <source>
        <dbReference type="Proteomes" id="UP000742786"/>
    </source>
</evidence>
<evidence type="ECO:0000256" key="9">
    <source>
        <dbReference type="ARBA" id="ARBA00042745"/>
    </source>
</evidence>
<dbReference type="EC" id="2.1.1.166" evidence="6 11"/>
<sequence>MKLGNSAIKKHHPKKNWMQEHVNDHYVQKANAEGWRSRAVFKLSEIDTRDKLLRPGMTVVDLGSAPGSWCQYAAKRIQPGGRLIALDILEMDPIPGVEFIQGDFRDDAVLRELEARIAGRAIDLVLSDMAPNISGIAMADQARATHLAELALDFARGHLKPGGDMLIKVFQGSGFTELREAVKRDFEVIHMRKPAASRDRSPEVFLLARKKRQRTV</sequence>
<evidence type="ECO:0000256" key="11">
    <source>
        <dbReference type="HAMAP-Rule" id="MF_01547"/>
    </source>
</evidence>
<keyword evidence="3 11" id="KW-0808">Transferase</keyword>
<evidence type="ECO:0000256" key="3">
    <source>
        <dbReference type="ARBA" id="ARBA00022679"/>
    </source>
</evidence>
<comment type="similarity">
    <text evidence="11">Belongs to the class I-like SAM-binding methyltransferase superfamily. RNA methyltransferase RlmE family.</text>
</comment>
<evidence type="ECO:0000256" key="1">
    <source>
        <dbReference type="ARBA" id="ARBA00022552"/>
    </source>
</evidence>
<dbReference type="Gene3D" id="3.40.50.150">
    <property type="entry name" value="Vaccinia Virus protein VP39"/>
    <property type="match status" value="1"/>
</dbReference>
<dbReference type="SUPFAM" id="SSF53335">
    <property type="entry name" value="S-adenosyl-L-methionine-dependent methyltransferases"/>
    <property type="match status" value="1"/>
</dbReference>
<accession>A0A916J663</accession>
<keyword evidence="2 11" id="KW-0489">Methyltransferase</keyword>
<gene>
    <name evidence="11 14" type="primary">rrmJ</name>
    <name evidence="11" type="synonym">ftsJ</name>
    <name evidence="11" type="synonym">rlmE</name>
    <name evidence="14" type="ORF">GTOL_11028</name>
</gene>
<dbReference type="GO" id="GO:0008650">
    <property type="term" value="F:rRNA (uridine-2'-O-)-methyltransferase activity"/>
    <property type="evidence" value="ECO:0007669"/>
    <property type="project" value="UniProtKB-UniRule"/>
</dbReference>
<evidence type="ECO:0000256" key="2">
    <source>
        <dbReference type="ARBA" id="ARBA00022603"/>
    </source>
</evidence>